<name>A0A9Q1I750_CONCO</name>
<accession>A0A9Q1I750</accession>
<reference evidence="1" key="1">
    <citation type="journal article" date="2023" name="Science">
        <title>Genome structures resolve the early diversification of teleost fishes.</title>
        <authorList>
            <person name="Parey E."/>
            <person name="Louis A."/>
            <person name="Montfort J."/>
            <person name="Bouchez O."/>
            <person name="Roques C."/>
            <person name="Iampietro C."/>
            <person name="Lluch J."/>
            <person name="Castinel A."/>
            <person name="Donnadieu C."/>
            <person name="Desvignes T."/>
            <person name="Floi Bucao C."/>
            <person name="Jouanno E."/>
            <person name="Wen M."/>
            <person name="Mejri S."/>
            <person name="Dirks R."/>
            <person name="Jansen H."/>
            <person name="Henkel C."/>
            <person name="Chen W.J."/>
            <person name="Zahm M."/>
            <person name="Cabau C."/>
            <person name="Klopp C."/>
            <person name="Thompson A.W."/>
            <person name="Robinson-Rechavi M."/>
            <person name="Braasch I."/>
            <person name="Lecointre G."/>
            <person name="Bobe J."/>
            <person name="Postlethwait J.H."/>
            <person name="Berthelot C."/>
            <person name="Roest Crollius H."/>
            <person name="Guiguen Y."/>
        </authorList>
    </citation>
    <scope>NUCLEOTIDE SEQUENCE</scope>
    <source>
        <strain evidence="1">Concon-B</strain>
    </source>
</reference>
<proteinExistence type="predicted"/>
<sequence length="69" mass="7981">MKQRRLRGIGSMNLGATQISSLRYKRRTWVNTKAKKDKKDNFPFPFTYCCKIIMRDGPKEGLNPLSDSS</sequence>
<protein>
    <submittedName>
        <fullName evidence="1">Uncharacterized protein</fullName>
    </submittedName>
</protein>
<dbReference type="EMBL" id="JAFJMO010000002">
    <property type="protein sequence ID" value="KAJ8285089.1"/>
    <property type="molecule type" value="Genomic_DNA"/>
</dbReference>
<dbReference type="AlphaFoldDB" id="A0A9Q1I750"/>
<comment type="caution">
    <text evidence="1">The sequence shown here is derived from an EMBL/GenBank/DDBJ whole genome shotgun (WGS) entry which is preliminary data.</text>
</comment>
<gene>
    <name evidence="1" type="ORF">COCON_G00039390</name>
</gene>
<evidence type="ECO:0000313" key="1">
    <source>
        <dbReference type="EMBL" id="KAJ8285089.1"/>
    </source>
</evidence>
<dbReference type="Proteomes" id="UP001152803">
    <property type="component" value="Unassembled WGS sequence"/>
</dbReference>
<organism evidence="1 2">
    <name type="scientific">Conger conger</name>
    <name type="common">Conger eel</name>
    <name type="synonym">Muraena conger</name>
    <dbReference type="NCBI Taxonomy" id="82655"/>
    <lineage>
        <taxon>Eukaryota</taxon>
        <taxon>Metazoa</taxon>
        <taxon>Chordata</taxon>
        <taxon>Craniata</taxon>
        <taxon>Vertebrata</taxon>
        <taxon>Euteleostomi</taxon>
        <taxon>Actinopterygii</taxon>
        <taxon>Neopterygii</taxon>
        <taxon>Teleostei</taxon>
        <taxon>Anguilliformes</taxon>
        <taxon>Congridae</taxon>
        <taxon>Conger</taxon>
    </lineage>
</organism>
<evidence type="ECO:0000313" key="2">
    <source>
        <dbReference type="Proteomes" id="UP001152803"/>
    </source>
</evidence>
<keyword evidence="2" id="KW-1185">Reference proteome</keyword>